<keyword evidence="2" id="KW-1185">Reference proteome</keyword>
<reference evidence="1 2" key="1">
    <citation type="journal article" date="2015" name="ISME J.">
        <title>Draft Genome Sequence of Streptomyces incarnatus NRRL8089, which Produces the Nucleoside Antibiotic Sinefungin.</title>
        <authorList>
            <person name="Oshima K."/>
            <person name="Hattori M."/>
            <person name="Shimizu H."/>
            <person name="Fukuda K."/>
            <person name="Nemoto M."/>
            <person name="Inagaki K."/>
            <person name="Tamura T."/>
        </authorList>
    </citation>
    <scope>NUCLEOTIDE SEQUENCE [LARGE SCALE GENOMIC DNA]</scope>
    <source>
        <strain evidence="1 2">NRRL 8089</strain>
    </source>
</reference>
<protein>
    <recommendedName>
        <fullName evidence="3">CopG family transcriptional regulator</fullName>
    </recommendedName>
</protein>
<dbReference type="Proteomes" id="UP000035366">
    <property type="component" value="Chromosome"/>
</dbReference>
<accession>A0ABM5TPH7</accession>
<organism evidence="1 2">
    <name type="scientific">Streptomyces incarnatus</name>
    <dbReference type="NCBI Taxonomy" id="665007"/>
    <lineage>
        <taxon>Bacteria</taxon>
        <taxon>Bacillati</taxon>
        <taxon>Actinomycetota</taxon>
        <taxon>Actinomycetes</taxon>
        <taxon>Kitasatosporales</taxon>
        <taxon>Streptomycetaceae</taxon>
        <taxon>Streptomyces</taxon>
    </lineage>
</organism>
<proteinExistence type="predicted"/>
<dbReference type="RefSeq" id="WP_208900579.1">
    <property type="nucleotide sequence ID" value="NZ_CP011497.1"/>
</dbReference>
<evidence type="ECO:0000313" key="2">
    <source>
        <dbReference type="Proteomes" id="UP000035366"/>
    </source>
</evidence>
<sequence length="66" mass="7431">MHELTVVLDPATRQALDDLADATGRRTDEVAMAAVHRYLDEERAVVRTHAERLARGHADLLRRLGE</sequence>
<dbReference type="InterPro" id="IPR010985">
    <property type="entry name" value="Ribbon_hlx_hlx"/>
</dbReference>
<name>A0ABM5TPH7_9ACTN</name>
<dbReference type="SUPFAM" id="SSF47598">
    <property type="entry name" value="Ribbon-helix-helix"/>
    <property type="match status" value="1"/>
</dbReference>
<dbReference type="EMBL" id="CP011497">
    <property type="protein sequence ID" value="AKJ12847.1"/>
    <property type="molecule type" value="Genomic_DNA"/>
</dbReference>
<gene>
    <name evidence="1" type="ORF">ABB07_23275</name>
</gene>
<evidence type="ECO:0008006" key="3">
    <source>
        <dbReference type="Google" id="ProtNLM"/>
    </source>
</evidence>
<evidence type="ECO:0000313" key="1">
    <source>
        <dbReference type="EMBL" id="AKJ12847.1"/>
    </source>
</evidence>